<dbReference type="InterPro" id="IPR036034">
    <property type="entry name" value="PDZ_sf"/>
</dbReference>
<organism evidence="4 5">
    <name type="scientific">Terrimonas ginsenosidimutans</name>
    <dbReference type="NCBI Taxonomy" id="2908004"/>
    <lineage>
        <taxon>Bacteria</taxon>
        <taxon>Pseudomonadati</taxon>
        <taxon>Bacteroidota</taxon>
        <taxon>Chitinophagia</taxon>
        <taxon>Chitinophagales</taxon>
        <taxon>Chitinophagaceae</taxon>
        <taxon>Terrimonas</taxon>
    </lineage>
</organism>
<keyword evidence="2" id="KW-0732">Signal</keyword>
<dbReference type="Pfam" id="PF13180">
    <property type="entry name" value="PDZ_2"/>
    <property type="match status" value="2"/>
</dbReference>
<proteinExistence type="inferred from homology"/>
<feature type="signal peptide" evidence="2">
    <location>
        <begin position="1"/>
        <end position="25"/>
    </location>
</feature>
<evidence type="ECO:0000256" key="1">
    <source>
        <dbReference type="ARBA" id="ARBA00010541"/>
    </source>
</evidence>
<dbReference type="SUPFAM" id="SSF50156">
    <property type="entry name" value="PDZ domain-like"/>
    <property type="match status" value="2"/>
</dbReference>
<protein>
    <submittedName>
        <fullName evidence="4">PDZ domain-containing protein</fullName>
    </submittedName>
</protein>
<dbReference type="PANTHER" id="PTHR22939:SF129">
    <property type="entry name" value="SERINE PROTEASE HTRA2, MITOCHONDRIAL"/>
    <property type="match status" value="1"/>
</dbReference>
<dbReference type="PROSITE" id="PS50106">
    <property type="entry name" value="PDZ"/>
    <property type="match status" value="2"/>
</dbReference>
<feature type="domain" description="PDZ" evidence="3">
    <location>
        <begin position="242"/>
        <end position="314"/>
    </location>
</feature>
<dbReference type="InterPro" id="IPR001478">
    <property type="entry name" value="PDZ"/>
</dbReference>
<feature type="domain" description="PDZ" evidence="3">
    <location>
        <begin position="106"/>
        <end position="186"/>
    </location>
</feature>
<dbReference type="SMART" id="SM00228">
    <property type="entry name" value="PDZ"/>
    <property type="match status" value="2"/>
</dbReference>
<comment type="caution">
    <text evidence="4">The sequence shown here is derived from an EMBL/GenBank/DDBJ whole genome shotgun (WGS) entry which is preliminary data.</text>
</comment>
<evidence type="ECO:0000313" key="4">
    <source>
        <dbReference type="EMBL" id="MCG2614458.1"/>
    </source>
</evidence>
<reference evidence="4" key="1">
    <citation type="submission" date="2022-01" db="EMBL/GenBank/DDBJ databases">
        <authorList>
            <person name="Jo J.-H."/>
            <person name="Im W.-T."/>
        </authorList>
    </citation>
    <scope>NUCLEOTIDE SEQUENCE</scope>
    <source>
        <strain evidence="4">NA20</strain>
    </source>
</reference>
<dbReference type="Proteomes" id="UP001165367">
    <property type="component" value="Unassembled WGS sequence"/>
</dbReference>
<gene>
    <name evidence="4" type="ORF">LZZ85_09210</name>
</gene>
<dbReference type="Gene3D" id="2.30.42.10">
    <property type="match status" value="2"/>
</dbReference>
<evidence type="ECO:0000259" key="3">
    <source>
        <dbReference type="PROSITE" id="PS50106"/>
    </source>
</evidence>
<keyword evidence="5" id="KW-1185">Reference proteome</keyword>
<accession>A0ABS9KQ60</accession>
<evidence type="ECO:0000313" key="5">
    <source>
        <dbReference type="Proteomes" id="UP001165367"/>
    </source>
</evidence>
<dbReference type="PANTHER" id="PTHR22939">
    <property type="entry name" value="SERINE PROTEASE FAMILY S1C HTRA-RELATED"/>
    <property type="match status" value="1"/>
</dbReference>
<evidence type="ECO:0000256" key="2">
    <source>
        <dbReference type="SAM" id="SignalP"/>
    </source>
</evidence>
<dbReference type="EMBL" id="JAKLTR010000005">
    <property type="protein sequence ID" value="MCG2614458.1"/>
    <property type="molecule type" value="Genomic_DNA"/>
</dbReference>
<sequence>MKQVIQRISFTLLMSAAILPASLLAQSDKNKDSKDAEQIIITLKGDTKETLVLELKGDKLTVNGKDVKDLDGDVSVQRNKIKDVKSLAITRGGGNRYSYNYNNDNFNSLAFDDNRAMLGVTSEKVDNGAEVREVTTGSAAEKIGLKKGDVITKIDDKKIDSPDDLSAAVRKHKAGEKVTVTYLRDKKEQKGVAELTKWKGVTVYGNSPENFQFDLGDLGDLSKITPRINNNFGQNWSWSGGNGQKLGLSVQDSEDGKGVKVINLDDEGSAAKSGLKEDDVITEIDGKAVNSADEVAKIVRESREKISINVKLLRDGKAQSLDVKIPRKLKTANL</sequence>
<dbReference type="RefSeq" id="WP_237870896.1">
    <property type="nucleotide sequence ID" value="NZ_JAKLTR010000005.1"/>
</dbReference>
<name>A0ABS9KQ60_9BACT</name>
<feature type="chain" id="PRO_5045365873" evidence="2">
    <location>
        <begin position="26"/>
        <end position="334"/>
    </location>
</feature>
<comment type="similarity">
    <text evidence="1">Belongs to the peptidase S1C family.</text>
</comment>